<gene>
    <name evidence="2" type="ORF">Lste_2776</name>
</gene>
<dbReference type="EMBL" id="LNYY01000019">
    <property type="protein sequence ID" value="KTD69618.1"/>
    <property type="molecule type" value="Genomic_DNA"/>
</dbReference>
<keyword evidence="3" id="KW-1185">Reference proteome</keyword>
<dbReference type="OrthoDB" id="9786110at2"/>
<dbReference type="InterPro" id="IPR029058">
    <property type="entry name" value="AB_hydrolase_fold"/>
</dbReference>
<sequence length="284" mass="32804">MMKQDDFRYMRRGKQLLDLNKDDLALLEPIYRRGPKKDRALLLIHGFTSSPAVYRYLIPQLNHYDALVCPVLPGHAESISAFAQVKAEDWFNCVMQECETLFKEYQKVDVLGLSLGGLLACKLSAKFTFNHMFLLAPALKLHMNIHKNLMILNLLKKLGFCEIRGQAGNLITNEHAEISYRKFPIPTLIEVFHFIREHHWIAPNCPVDLFLGTYDRVVASKEVERMFSSLPNTTIHWLTNSAHVLPLESDLEQITQCINRHMPHNSKEQPSLLLMEKELRVNEI</sequence>
<organism evidence="2 3">
    <name type="scientific">Legionella steelei</name>
    <dbReference type="NCBI Taxonomy" id="947033"/>
    <lineage>
        <taxon>Bacteria</taxon>
        <taxon>Pseudomonadati</taxon>
        <taxon>Pseudomonadota</taxon>
        <taxon>Gammaproteobacteria</taxon>
        <taxon>Legionellales</taxon>
        <taxon>Legionellaceae</taxon>
        <taxon>Legionella</taxon>
    </lineage>
</organism>
<dbReference type="Proteomes" id="UP000054926">
    <property type="component" value="Unassembled WGS sequence"/>
</dbReference>
<reference evidence="2 3" key="1">
    <citation type="submission" date="2015-11" db="EMBL/GenBank/DDBJ databases">
        <title>Genomic analysis of 38 Legionella species identifies large and diverse effector repertoires.</title>
        <authorList>
            <person name="Burstein D."/>
            <person name="Amaro F."/>
            <person name="Zusman T."/>
            <person name="Lifshitz Z."/>
            <person name="Cohen O."/>
            <person name="Gilbert J.A."/>
            <person name="Pupko T."/>
            <person name="Shuman H.A."/>
            <person name="Segal G."/>
        </authorList>
    </citation>
    <scope>NUCLEOTIDE SEQUENCE [LARGE SCALE GENOMIC DNA]</scope>
    <source>
        <strain evidence="2 3">IMVS3376</strain>
    </source>
</reference>
<comment type="caution">
    <text evidence="2">The sequence shown here is derived from an EMBL/GenBank/DDBJ whole genome shotgun (WGS) entry which is preliminary data.</text>
</comment>
<proteinExistence type="predicted"/>
<dbReference type="PATRIC" id="fig|947033.5.peg.2945"/>
<protein>
    <submittedName>
        <fullName evidence="2">Lipase</fullName>
    </submittedName>
</protein>
<dbReference type="AlphaFoldDB" id="A0A0W0ZKU1"/>
<dbReference type="STRING" id="947033.Lste_2776"/>
<evidence type="ECO:0000313" key="3">
    <source>
        <dbReference type="Proteomes" id="UP000054926"/>
    </source>
</evidence>
<evidence type="ECO:0000259" key="1">
    <source>
        <dbReference type="Pfam" id="PF12697"/>
    </source>
</evidence>
<feature type="domain" description="AB hydrolase-1" evidence="1">
    <location>
        <begin position="41"/>
        <end position="250"/>
    </location>
</feature>
<evidence type="ECO:0000313" key="2">
    <source>
        <dbReference type="EMBL" id="KTD69618.1"/>
    </source>
</evidence>
<dbReference type="InterPro" id="IPR000073">
    <property type="entry name" value="AB_hydrolase_1"/>
</dbReference>
<dbReference type="Gene3D" id="3.40.50.1820">
    <property type="entry name" value="alpha/beta hydrolase"/>
    <property type="match status" value="1"/>
</dbReference>
<accession>A0A0W0ZKU1</accession>
<dbReference type="SUPFAM" id="SSF53474">
    <property type="entry name" value="alpha/beta-Hydrolases"/>
    <property type="match status" value="1"/>
</dbReference>
<dbReference type="Pfam" id="PF12697">
    <property type="entry name" value="Abhydrolase_6"/>
    <property type="match status" value="1"/>
</dbReference>
<dbReference type="PANTHER" id="PTHR46438">
    <property type="entry name" value="ALPHA/BETA-HYDROLASES SUPERFAMILY PROTEIN"/>
    <property type="match status" value="1"/>
</dbReference>
<dbReference type="PANTHER" id="PTHR46438:SF11">
    <property type="entry name" value="LIPASE-RELATED"/>
    <property type="match status" value="1"/>
</dbReference>
<name>A0A0W0ZKU1_9GAMM</name>